<reference evidence="2" key="1">
    <citation type="submission" date="2020-10" db="EMBL/GenBank/DDBJ databases">
        <authorList>
            <person name="Castelo-Branco R."/>
            <person name="Eusebio N."/>
            <person name="Adriana R."/>
            <person name="Vieira A."/>
            <person name="Brugerolle De Fraissinette N."/>
            <person name="Rezende De Castro R."/>
            <person name="Schneider M.P."/>
            <person name="Vasconcelos V."/>
            <person name="Leao P.N."/>
        </authorList>
    </citation>
    <scope>NUCLEOTIDE SEQUENCE</scope>
    <source>
        <strain evidence="2">LEGE 12446</strain>
    </source>
</reference>
<feature type="transmembrane region" description="Helical" evidence="1">
    <location>
        <begin position="142"/>
        <end position="160"/>
    </location>
</feature>
<evidence type="ECO:0000313" key="2">
    <source>
        <dbReference type="EMBL" id="MBE9028024.1"/>
    </source>
</evidence>
<feature type="transmembrane region" description="Helical" evidence="1">
    <location>
        <begin position="90"/>
        <end position="110"/>
    </location>
</feature>
<protein>
    <submittedName>
        <fullName evidence="2">HupE/UreJ family protein</fullName>
    </submittedName>
</protein>
<evidence type="ECO:0000313" key="3">
    <source>
        <dbReference type="Proteomes" id="UP000622533"/>
    </source>
</evidence>
<dbReference type="AlphaFoldDB" id="A0A8J7A813"/>
<accession>A0A8J7A813</accession>
<feature type="transmembrane region" description="Helical" evidence="1">
    <location>
        <begin position="117"/>
        <end position="136"/>
    </location>
</feature>
<dbReference type="Pfam" id="PF04955">
    <property type="entry name" value="HupE_UreJ"/>
    <property type="match status" value="1"/>
</dbReference>
<dbReference type="EMBL" id="JADEXS010001214">
    <property type="protein sequence ID" value="MBE9028024.1"/>
    <property type="molecule type" value="Genomic_DNA"/>
</dbReference>
<keyword evidence="1" id="KW-1133">Transmembrane helix</keyword>
<feature type="transmembrane region" description="Helical" evidence="1">
    <location>
        <begin position="229"/>
        <end position="253"/>
    </location>
</feature>
<organism evidence="2 3">
    <name type="scientific">Desmonostoc muscorum LEGE 12446</name>
    <dbReference type="NCBI Taxonomy" id="1828758"/>
    <lineage>
        <taxon>Bacteria</taxon>
        <taxon>Bacillati</taxon>
        <taxon>Cyanobacteriota</taxon>
        <taxon>Cyanophyceae</taxon>
        <taxon>Nostocales</taxon>
        <taxon>Nostocaceae</taxon>
        <taxon>Desmonostoc</taxon>
    </lineage>
</organism>
<sequence>MLNDYHALVAESRCLLIYLNSNIGRYTVLKIQLVANYKQKSSTVTSTKFYLGIAFLTCIGLLSAAHPALAHHAIGGKIPSNFFEGFLSGLAHPVIGLDHFAFVVAIGLLSARQQNGLLIPVAFVLTAMAGTGIHILKFDLPLSEIIIASSVIAFGAMLLLSKKPNWFVLALLGAVAGLFHGYAYGESIVGAQMTPLVAYLAGFTLIQYGIAIGALLIGKVVSEKFANQFLKILQFIGLAICSIGVVFLTTSLVG</sequence>
<gene>
    <name evidence="2" type="ORF">IQ276_38125</name>
</gene>
<keyword evidence="3" id="KW-1185">Reference proteome</keyword>
<keyword evidence="1" id="KW-0472">Membrane</keyword>
<feature type="transmembrane region" description="Helical" evidence="1">
    <location>
        <begin position="49"/>
        <end position="70"/>
    </location>
</feature>
<dbReference type="Proteomes" id="UP000622533">
    <property type="component" value="Unassembled WGS sequence"/>
</dbReference>
<name>A0A8J7A813_DESMC</name>
<evidence type="ECO:0000256" key="1">
    <source>
        <dbReference type="SAM" id="Phobius"/>
    </source>
</evidence>
<keyword evidence="1" id="KW-0812">Transmembrane</keyword>
<feature type="transmembrane region" description="Helical" evidence="1">
    <location>
        <begin position="196"/>
        <end position="217"/>
    </location>
</feature>
<proteinExistence type="predicted"/>
<feature type="transmembrane region" description="Helical" evidence="1">
    <location>
        <begin position="167"/>
        <end position="184"/>
    </location>
</feature>
<dbReference type="InterPro" id="IPR007038">
    <property type="entry name" value="HupE_UreJ"/>
</dbReference>
<comment type="caution">
    <text evidence="2">The sequence shown here is derived from an EMBL/GenBank/DDBJ whole genome shotgun (WGS) entry which is preliminary data.</text>
</comment>